<dbReference type="EMBL" id="JACRUN010000009">
    <property type="protein sequence ID" value="MBC5835928.1"/>
    <property type="molecule type" value="Genomic_DNA"/>
</dbReference>
<dbReference type="Pfam" id="PF01841">
    <property type="entry name" value="Transglut_core"/>
    <property type="match status" value="1"/>
</dbReference>
<keyword evidence="4" id="KW-1185">Reference proteome</keyword>
<dbReference type="Gene3D" id="2.60.40.3140">
    <property type="match status" value="1"/>
</dbReference>
<evidence type="ECO:0000313" key="4">
    <source>
        <dbReference type="Proteomes" id="UP000605990"/>
    </source>
</evidence>
<dbReference type="Gene3D" id="3.10.620.30">
    <property type="match status" value="1"/>
</dbReference>
<name>A0ABR7J1W0_9FLAO</name>
<gene>
    <name evidence="3" type="ORF">H8R27_13620</name>
</gene>
<reference evidence="3 4" key="1">
    <citation type="submission" date="2020-08" db="EMBL/GenBank/DDBJ databases">
        <title>Description of novel Flavobacterium F-408 isolate.</title>
        <authorList>
            <person name="Saticioglu I.B."/>
            <person name="Duman M."/>
            <person name="Altun S."/>
        </authorList>
    </citation>
    <scope>NUCLEOTIDE SEQUENCE [LARGE SCALE GENOMIC DNA]</scope>
    <source>
        <strain evidence="3 4">F-408</strain>
    </source>
</reference>
<evidence type="ECO:0000259" key="2">
    <source>
        <dbReference type="Pfam" id="PF12969"/>
    </source>
</evidence>
<dbReference type="InterPro" id="IPR038765">
    <property type="entry name" value="Papain-like_cys_pep_sf"/>
</dbReference>
<comment type="caution">
    <text evidence="3">The sequence shown here is derived from an EMBL/GenBank/DDBJ whole genome shotgun (WGS) entry which is preliminary data.</text>
</comment>
<organism evidence="3 4">
    <name type="scientific">Flavobacterium bernardetii</name>
    <dbReference type="NCBI Taxonomy" id="2813823"/>
    <lineage>
        <taxon>Bacteria</taxon>
        <taxon>Pseudomonadati</taxon>
        <taxon>Bacteroidota</taxon>
        <taxon>Flavobacteriia</taxon>
        <taxon>Flavobacteriales</taxon>
        <taxon>Flavobacteriaceae</taxon>
        <taxon>Flavobacterium</taxon>
    </lineage>
</organism>
<evidence type="ECO:0000313" key="3">
    <source>
        <dbReference type="EMBL" id="MBC5835928.1"/>
    </source>
</evidence>
<protein>
    <submittedName>
        <fullName evidence="3">DUF3857 domain-containing protein</fullName>
    </submittedName>
</protein>
<sequence>MRIVFLIVFLGINIAFGQNIKIPEITPEQKENANTVKISDFQTIEYKSYNRVNSSSKYVVLVLNEIGFNNLDLSENYNKSNRIKKLNVTIYNASGGKMKQFFKDDFKDRSLLDDSTIFSDSRLLYLDYTPIIYPFVLEYECETESVNTAFLKAWLPIANLNETVLNATLEIIKNPEFEVNLKLQKLEEFNVEKLDSAKKTIFSAKNIMAIKPEVNSDYYKELPMVKMYLNKASLEGYELNMSSWSEFGKMYYDYFIKENSTISEKTKLKLDNIISVNDSKLDKIKKIYKYVQDNTRYVSIQVGVGGWKPMDVSDVEKYGYGDCKALSNFTRSLLKAYDIESYYTVLYGGDKRKLDEEIVSMQGNHAILSVPNDDDYIFLECTSQTNPFSYLSDFTSNRNALIIKPIGSEIVKTSEYKTEKNTQETKSKVLILEDGTISGNAEIISKNIQYKNVSHLENENSKDQIEYYKDHFGHLNNLQVSNLKFKNNEEEFSFSEAFSFKAENYFEKSLNTIILPLNVLNRYSRIPLKYRNKKFSFEIEYGFIDADEIEIALPENYSITQLPEKLNLKEKFGEYNASVIFENNKLIYKRKLTIFDGVYAKEDYETYRKFIEQISKSDNIKIIIDTK</sequence>
<feature type="domain" description="Transglutaminase-like" evidence="1">
    <location>
        <begin position="274"/>
        <end position="372"/>
    </location>
</feature>
<dbReference type="RefSeq" id="WP_166130595.1">
    <property type="nucleotide sequence ID" value="NZ_JAANOQ010000008.1"/>
</dbReference>
<accession>A0ABR7J1W0</accession>
<dbReference type="SUPFAM" id="SSF54001">
    <property type="entry name" value="Cysteine proteinases"/>
    <property type="match status" value="1"/>
</dbReference>
<feature type="domain" description="DUF3857" evidence="2">
    <location>
        <begin position="55"/>
        <end position="209"/>
    </location>
</feature>
<dbReference type="Pfam" id="PF12969">
    <property type="entry name" value="DUF3857"/>
    <property type="match status" value="1"/>
</dbReference>
<proteinExistence type="predicted"/>
<dbReference type="InterPro" id="IPR024618">
    <property type="entry name" value="DUF3857"/>
</dbReference>
<dbReference type="Proteomes" id="UP000605990">
    <property type="component" value="Unassembled WGS sequence"/>
</dbReference>
<dbReference type="Gene3D" id="2.60.120.1130">
    <property type="match status" value="1"/>
</dbReference>
<evidence type="ECO:0000259" key="1">
    <source>
        <dbReference type="Pfam" id="PF01841"/>
    </source>
</evidence>
<dbReference type="InterPro" id="IPR002931">
    <property type="entry name" value="Transglutaminase-like"/>
</dbReference>